<evidence type="ECO:0000256" key="4">
    <source>
        <dbReference type="ARBA" id="ARBA00023125"/>
    </source>
</evidence>
<keyword evidence="6" id="KW-0539">Nucleus</keyword>
<dbReference type="GO" id="GO:0003677">
    <property type="term" value="F:DNA binding"/>
    <property type="evidence" value="ECO:0007669"/>
    <property type="project" value="UniProtKB-KW"/>
</dbReference>
<dbReference type="AlphaFoldDB" id="A0A5C3MXT0"/>
<evidence type="ECO:0000256" key="8">
    <source>
        <dbReference type="SAM" id="MobiDB-lite"/>
    </source>
</evidence>
<keyword evidence="1" id="KW-0479">Metal-binding</keyword>
<evidence type="ECO:0000313" key="10">
    <source>
        <dbReference type="EMBL" id="TFK48558.1"/>
    </source>
</evidence>
<dbReference type="PROSITE" id="PS50048">
    <property type="entry name" value="ZN2_CY6_FUNGAL_2"/>
    <property type="match status" value="5"/>
</dbReference>
<feature type="region of interest" description="Disordered" evidence="8">
    <location>
        <begin position="270"/>
        <end position="301"/>
    </location>
</feature>
<keyword evidence="3" id="KW-0805">Transcription regulation</keyword>
<evidence type="ECO:0000256" key="6">
    <source>
        <dbReference type="ARBA" id="ARBA00023242"/>
    </source>
</evidence>
<organism evidence="10 11">
    <name type="scientific">Heliocybe sulcata</name>
    <dbReference type="NCBI Taxonomy" id="5364"/>
    <lineage>
        <taxon>Eukaryota</taxon>
        <taxon>Fungi</taxon>
        <taxon>Dikarya</taxon>
        <taxon>Basidiomycota</taxon>
        <taxon>Agaricomycotina</taxon>
        <taxon>Agaricomycetes</taxon>
        <taxon>Gloeophyllales</taxon>
        <taxon>Gloeophyllaceae</taxon>
        <taxon>Heliocybe</taxon>
    </lineage>
</organism>
<reference evidence="10 11" key="1">
    <citation type="journal article" date="2019" name="Nat. Ecol. Evol.">
        <title>Megaphylogeny resolves global patterns of mushroom evolution.</title>
        <authorList>
            <person name="Varga T."/>
            <person name="Krizsan K."/>
            <person name="Foldi C."/>
            <person name="Dima B."/>
            <person name="Sanchez-Garcia M."/>
            <person name="Sanchez-Ramirez S."/>
            <person name="Szollosi G.J."/>
            <person name="Szarkandi J.G."/>
            <person name="Papp V."/>
            <person name="Albert L."/>
            <person name="Andreopoulos W."/>
            <person name="Angelini C."/>
            <person name="Antonin V."/>
            <person name="Barry K.W."/>
            <person name="Bougher N.L."/>
            <person name="Buchanan P."/>
            <person name="Buyck B."/>
            <person name="Bense V."/>
            <person name="Catcheside P."/>
            <person name="Chovatia M."/>
            <person name="Cooper J."/>
            <person name="Damon W."/>
            <person name="Desjardin D."/>
            <person name="Finy P."/>
            <person name="Geml J."/>
            <person name="Haridas S."/>
            <person name="Hughes K."/>
            <person name="Justo A."/>
            <person name="Karasinski D."/>
            <person name="Kautmanova I."/>
            <person name="Kiss B."/>
            <person name="Kocsube S."/>
            <person name="Kotiranta H."/>
            <person name="LaButti K.M."/>
            <person name="Lechner B.E."/>
            <person name="Liimatainen K."/>
            <person name="Lipzen A."/>
            <person name="Lukacs Z."/>
            <person name="Mihaltcheva S."/>
            <person name="Morgado L.N."/>
            <person name="Niskanen T."/>
            <person name="Noordeloos M.E."/>
            <person name="Ohm R.A."/>
            <person name="Ortiz-Santana B."/>
            <person name="Ovrebo C."/>
            <person name="Racz N."/>
            <person name="Riley R."/>
            <person name="Savchenko A."/>
            <person name="Shiryaev A."/>
            <person name="Soop K."/>
            <person name="Spirin V."/>
            <person name="Szebenyi C."/>
            <person name="Tomsovsky M."/>
            <person name="Tulloss R.E."/>
            <person name="Uehling J."/>
            <person name="Grigoriev I.V."/>
            <person name="Vagvolgyi C."/>
            <person name="Papp T."/>
            <person name="Martin F.M."/>
            <person name="Miettinen O."/>
            <person name="Hibbett D.S."/>
            <person name="Nagy L.G."/>
        </authorList>
    </citation>
    <scope>NUCLEOTIDE SEQUENCE [LARGE SCALE GENOMIC DNA]</scope>
    <source>
        <strain evidence="10 11">OMC1185</strain>
    </source>
</reference>
<name>A0A5C3MXT0_9AGAM</name>
<dbReference type="Proteomes" id="UP000305948">
    <property type="component" value="Unassembled WGS sequence"/>
</dbReference>
<dbReference type="InterPro" id="IPR036864">
    <property type="entry name" value="Zn2-C6_fun-type_DNA-bd_sf"/>
</dbReference>
<dbReference type="CDD" id="cd00067">
    <property type="entry name" value="GAL4"/>
    <property type="match status" value="3"/>
</dbReference>
<evidence type="ECO:0000259" key="9">
    <source>
        <dbReference type="PROSITE" id="PS50048"/>
    </source>
</evidence>
<keyword evidence="11" id="KW-1185">Reference proteome</keyword>
<evidence type="ECO:0000256" key="1">
    <source>
        <dbReference type="ARBA" id="ARBA00022723"/>
    </source>
</evidence>
<sequence length="423" mass="46295">MLGTSLSSFSMIPEGITVPHPTTTSWRRRTLKACANCRRDKIKCDGGRPCSSCIKKRFQCVDGCEPCRKARVRCEHDKPCKRCREHGLECKDETEHTPSSPIFSSVDLTSAVAYPPGPSAASTEAPQNSRLKTSERVKLACLSCRRDNKKCDDERPCRRCVARDQDCIHVGNDGKQAKPRCNGCRQDNRKCEDARPCKRCVCKGIECVDAPRKGRGYGIRVKAACTGCRRDKVRCDGGRPCARCKRKGVQCVAQPCAQCQLEGRSARACKHATPNEPPLPNVSHEDSSSSSQMPTSQFRAVPSASSYHTMAAPLPQYASSSQSAQLAGVQHIPEVHVSHYPVQSTFAPVPNIAHYSLPARVDANPLGPGSTHAYSSFAPTYFPTEQTSSADVQYCEFSMAASTHNYGHHDPSGRMVSAERYVG</sequence>
<proteinExistence type="predicted"/>
<feature type="domain" description="Zn(2)-C6 fungal-type" evidence="9">
    <location>
        <begin position="224"/>
        <end position="253"/>
    </location>
</feature>
<dbReference type="Gene3D" id="4.10.240.10">
    <property type="entry name" value="Zn(2)-C6 fungal-type DNA-binding domain"/>
    <property type="match status" value="4"/>
</dbReference>
<evidence type="ECO:0000313" key="11">
    <source>
        <dbReference type="Proteomes" id="UP000305948"/>
    </source>
</evidence>
<dbReference type="InterPro" id="IPR001138">
    <property type="entry name" value="Zn2Cys6_DnaBD"/>
</dbReference>
<dbReference type="PANTHER" id="PTHR47659:SF7">
    <property type="entry name" value="FUNGAL TRANSCRIPTIONAL REGULATORY PROTEIN, N-TERMINAL DOMAIN-CONTAINING PROTEIN"/>
    <property type="match status" value="1"/>
</dbReference>
<feature type="domain" description="Zn(2)-C6 fungal-type" evidence="9">
    <location>
        <begin position="180"/>
        <end position="209"/>
    </location>
</feature>
<dbReference type="InterPro" id="IPR050335">
    <property type="entry name" value="ERT1_acuK_gluconeogen_tf"/>
</dbReference>
<dbReference type="OrthoDB" id="2123952at2759"/>
<dbReference type="PANTHER" id="PTHR47659">
    <property type="entry name" value="ZN(II)2CYS6 TRANSCRIPTION FACTOR (EUROFUNG)-RELATED"/>
    <property type="match status" value="1"/>
</dbReference>
<evidence type="ECO:0000256" key="3">
    <source>
        <dbReference type="ARBA" id="ARBA00023015"/>
    </source>
</evidence>
<dbReference type="GO" id="GO:0000981">
    <property type="term" value="F:DNA-binding transcription factor activity, RNA polymerase II-specific"/>
    <property type="evidence" value="ECO:0007669"/>
    <property type="project" value="InterPro"/>
</dbReference>
<evidence type="ECO:0000256" key="5">
    <source>
        <dbReference type="ARBA" id="ARBA00023163"/>
    </source>
</evidence>
<dbReference type="EMBL" id="ML213519">
    <property type="protein sequence ID" value="TFK48558.1"/>
    <property type="molecule type" value="Genomic_DNA"/>
</dbReference>
<dbReference type="SMART" id="SM00066">
    <property type="entry name" value="GAL4"/>
    <property type="match status" value="5"/>
</dbReference>
<keyword evidence="4" id="KW-0238">DNA-binding</keyword>
<dbReference type="Pfam" id="PF00172">
    <property type="entry name" value="Zn_clus"/>
    <property type="match status" value="4"/>
</dbReference>
<gene>
    <name evidence="10" type="ORF">OE88DRAFT_541761</name>
</gene>
<dbReference type="PROSITE" id="PS00463">
    <property type="entry name" value="ZN2_CY6_FUNGAL_1"/>
    <property type="match status" value="2"/>
</dbReference>
<evidence type="ECO:0000256" key="7">
    <source>
        <dbReference type="ARBA" id="ARBA00040903"/>
    </source>
</evidence>
<keyword evidence="5" id="KW-0804">Transcription</keyword>
<feature type="domain" description="Zn(2)-C6 fungal-type" evidence="9">
    <location>
        <begin position="33"/>
        <end position="62"/>
    </location>
</feature>
<keyword evidence="2" id="KW-0862">Zinc</keyword>
<feature type="compositionally biased region" description="Polar residues" evidence="8">
    <location>
        <begin position="292"/>
        <end position="301"/>
    </location>
</feature>
<dbReference type="GO" id="GO:0008270">
    <property type="term" value="F:zinc ion binding"/>
    <property type="evidence" value="ECO:0007669"/>
    <property type="project" value="InterPro"/>
</dbReference>
<protein>
    <recommendedName>
        <fullName evidence="7">Transcription activator of gluconeogenesis ERT1</fullName>
    </recommendedName>
</protein>
<evidence type="ECO:0000256" key="2">
    <source>
        <dbReference type="ARBA" id="ARBA00022833"/>
    </source>
</evidence>
<accession>A0A5C3MXT0</accession>
<dbReference type="SUPFAM" id="SSF57701">
    <property type="entry name" value="Zn2/Cys6 DNA-binding domain"/>
    <property type="match status" value="4"/>
</dbReference>
<dbReference type="STRING" id="5364.A0A5C3MXT0"/>
<feature type="domain" description="Zn(2)-C6 fungal-type" evidence="9">
    <location>
        <begin position="140"/>
        <end position="169"/>
    </location>
</feature>
<feature type="domain" description="Zn(2)-C6 fungal-type" evidence="9">
    <location>
        <begin position="63"/>
        <end position="90"/>
    </location>
</feature>